<evidence type="ECO:0000256" key="4">
    <source>
        <dbReference type="SAM" id="SignalP"/>
    </source>
</evidence>
<evidence type="ECO:0000256" key="1">
    <source>
        <dbReference type="ARBA" id="ARBA00006096"/>
    </source>
</evidence>
<proteinExistence type="inferred from homology"/>
<keyword evidence="6" id="KW-1185">Reference proteome</keyword>
<dbReference type="PANTHER" id="PTHR30023">
    <property type="entry name" value="D-ALANYL-D-ALANINE CARBOXYPEPTIDASE"/>
    <property type="match status" value="1"/>
</dbReference>
<keyword evidence="5" id="KW-0121">Carboxypeptidase</keyword>
<comment type="similarity">
    <text evidence="1">Belongs to the peptidase S13 family.</text>
</comment>
<dbReference type="Gene3D" id="3.50.80.20">
    <property type="entry name" value="D-Ala-D-Ala carboxypeptidase C, peptidase S13"/>
    <property type="match status" value="1"/>
</dbReference>
<evidence type="ECO:0000256" key="3">
    <source>
        <dbReference type="SAM" id="MobiDB-lite"/>
    </source>
</evidence>
<dbReference type="PRINTS" id="PR00922">
    <property type="entry name" value="DADACBPTASE3"/>
</dbReference>
<dbReference type="EMBL" id="JBHFNT010000082">
    <property type="protein sequence ID" value="MFB2835033.1"/>
    <property type="molecule type" value="Genomic_DNA"/>
</dbReference>
<dbReference type="InterPro" id="IPR000667">
    <property type="entry name" value="Peptidase_S13"/>
</dbReference>
<reference evidence="5 6" key="1">
    <citation type="submission" date="2024-09" db="EMBL/GenBank/DDBJ databases">
        <title>Floridaenema gen nov. (Aerosakkonemataceae, Aerosakkonematales ord. nov., Cyanobacteria) from benthic tropical and subtropical fresh waters, with the description of four new species.</title>
        <authorList>
            <person name="Moretto J.A."/>
            <person name="Berthold D.E."/>
            <person name="Lefler F.W."/>
            <person name="Huang I.-S."/>
            <person name="Laughinghouse H. IV."/>
        </authorList>
    </citation>
    <scope>NUCLEOTIDE SEQUENCE [LARGE SCALE GENOMIC DNA]</scope>
    <source>
        <strain evidence="5 6">BLCC-F167</strain>
    </source>
</reference>
<feature type="compositionally biased region" description="Basic and acidic residues" evidence="3">
    <location>
        <begin position="438"/>
        <end position="451"/>
    </location>
</feature>
<dbReference type="PANTHER" id="PTHR30023:SF0">
    <property type="entry name" value="PENICILLIN-SENSITIVE CARBOXYPEPTIDASE A"/>
    <property type="match status" value="1"/>
</dbReference>
<comment type="caution">
    <text evidence="5">The sequence shown here is derived from an EMBL/GenBank/DDBJ whole genome shotgun (WGS) entry which is preliminary data.</text>
</comment>
<dbReference type="InterPro" id="IPR012338">
    <property type="entry name" value="Beta-lactam/transpept-like"/>
</dbReference>
<sequence>MLETRRLTATLAITLLTAVAGCSSNISSPAESNTSVPQVNSLKDATTNAAQPAISVAKLTLAAINPNPVEQLKINQYLSGLAAKGFTKKSQGVWVQSGDKLLANHQGTVPLPAASITKVATSLVALSTFGPNHCFVTTISKNGPVKNGILEGDLIIQGNQDPFFIWEEAFALGNFLNQLGIKRVKGNLLISGKFYMNYENSPLKSGNLLKVGINSRIWTPEALTQYQTLPPGTPRPQIIIDGAVKVVPKAPSNTKPLVRHYSPTLADLLKKMNRYSNNKMAEMIADSVGGAKQVAKKAATIADVSQTEIQLINGSGLSELNKISPRAAVALFLAIDRYLKPLNMTVGDVLTVVGQDKSILDERQIPRMSVVKSGSLNNVSALAGALPTKDKGIVWFAIMNGGTNLTGFRTQQESLLNNLVNQWGVVDSLPAELTPTQKPEDQMSRNEVVKE</sequence>
<evidence type="ECO:0000256" key="2">
    <source>
        <dbReference type="ARBA" id="ARBA00022801"/>
    </source>
</evidence>
<organism evidence="5 6">
    <name type="scientific">Floridaenema evergladense BLCC-F167</name>
    <dbReference type="NCBI Taxonomy" id="3153639"/>
    <lineage>
        <taxon>Bacteria</taxon>
        <taxon>Bacillati</taxon>
        <taxon>Cyanobacteriota</taxon>
        <taxon>Cyanophyceae</taxon>
        <taxon>Oscillatoriophycideae</taxon>
        <taxon>Aerosakkonematales</taxon>
        <taxon>Aerosakkonemataceae</taxon>
        <taxon>Floridanema</taxon>
        <taxon>Floridanema evergladense</taxon>
    </lineage>
</organism>
<evidence type="ECO:0000313" key="5">
    <source>
        <dbReference type="EMBL" id="MFB2835033.1"/>
    </source>
</evidence>
<dbReference type="RefSeq" id="WP_413277458.1">
    <property type="nucleotide sequence ID" value="NZ_JBHFNT010000082.1"/>
</dbReference>
<dbReference type="EC" id="3.4.16.4" evidence="5"/>
<dbReference type="Pfam" id="PF02113">
    <property type="entry name" value="Peptidase_S13"/>
    <property type="match status" value="2"/>
</dbReference>
<dbReference type="Proteomes" id="UP001576780">
    <property type="component" value="Unassembled WGS sequence"/>
</dbReference>
<evidence type="ECO:0000313" key="6">
    <source>
        <dbReference type="Proteomes" id="UP001576780"/>
    </source>
</evidence>
<feature type="chain" id="PRO_5047301916" evidence="4">
    <location>
        <begin position="21"/>
        <end position="451"/>
    </location>
</feature>
<keyword evidence="4" id="KW-0732">Signal</keyword>
<gene>
    <name evidence="5" type="ORF">ACE1CA_10920</name>
</gene>
<dbReference type="SUPFAM" id="SSF56601">
    <property type="entry name" value="beta-lactamase/transpeptidase-like"/>
    <property type="match status" value="1"/>
</dbReference>
<dbReference type="Gene3D" id="3.40.710.10">
    <property type="entry name" value="DD-peptidase/beta-lactamase superfamily"/>
    <property type="match status" value="1"/>
</dbReference>
<accession>A0ABV4WIX0</accession>
<name>A0ABV4WIX0_9CYAN</name>
<feature type="region of interest" description="Disordered" evidence="3">
    <location>
        <begin position="432"/>
        <end position="451"/>
    </location>
</feature>
<keyword evidence="2 5" id="KW-0378">Hydrolase</keyword>
<dbReference type="GO" id="GO:0009002">
    <property type="term" value="F:serine-type D-Ala-D-Ala carboxypeptidase activity"/>
    <property type="evidence" value="ECO:0007669"/>
    <property type="project" value="UniProtKB-EC"/>
</dbReference>
<feature type="signal peptide" evidence="4">
    <location>
        <begin position="1"/>
        <end position="20"/>
    </location>
</feature>
<protein>
    <submittedName>
        <fullName evidence="5">D-alanyl-D-alanine carboxypeptidase</fullName>
        <ecNumber evidence="5">3.4.16.4</ecNumber>
    </submittedName>
</protein>
<keyword evidence="5" id="KW-0645">Protease</keyword>
<dbReference type="PROSITE" id="PS51257">
    <property type="entry name" value="PROKAR_LIPOPROTEIN"/>
    <property type="match status" value="1"/>
</dbReference>